<feature type="transmembrane region" description="Helical" evidence="7">
    <location>
        <begin position="66"/>
        <end position="86"/>
    </location>
</feature>
<dbReference type="Proteomes" id="UP001524473">
    <property type="component" value="Unassembled WGS sequence"/>
</dbReference>
<evidence type="ECO:0000256" key="7">
    <source>
        <dbReference type="SAM" id="Phobius"/>
    </source>
</evidence>
<comment type="similarity">
    <text evidence="2">Belongs to the major facilitator superfamily.</text>
</comment>
<dbReference type="InterPro" id="IPR011701">
    <property type="entry name" value="MFS"/>
</dbReference>
<comment type="subcellular location">
    <subcellularLocation>
        <location evidence="1">Cell membrane</location>
        <topology evidence="1">Multi-pass membrane protein</topology>
    </subcellularLocation>
</comment>
<proteinExistence type="inferred from homology"/>
<dbReference type="PROSITE" id="PS50850">
    <property type="entry name" value="MFS"/>
    <property type="match status" value="1"/>
</dbReference>
<feature type="transmembrane region" description="Helical" evidence="7">
    <location>
        <begin position="92"/>
        <end position="116"/>
    </location>
</feature>
<keyword evidence="5 7" id="KW-1133">Transmembrane helix</keyword>
<dbReference type="Pfam" id="PF07690">
    <property type="entry name" value="MFS_1"/>
    <property type="match status" value="1"/>
</dbReference>
<feature type="transmembrane region" description="Helical" evidence="7">
    <location>
        <begin position="161"/>
        <end position="179"/>
    </location>
</feature>
<sequence length="389" mass="41244">MLTVLLIIIYISFISLGLPDSLLGSAWPAVHSDLGVQLSFAGVISMIVSCGTVISSLMSTRLIKRFGTGTVTLVSVGLTAAALLGFGFSDSAIWFCLLAVPLGLGAGSVDAALNNFVALHYKAMHMNWLHCFWGIGATSGPVIMAVWLAKEGGWRMGYRTIGLLQTALVLVLVLTLPLWKKASGAQLKAEAAVKSLPLRQVLRIPGAKPALLGFFCYCSLETTANLWASSFAVSVYGVNADTGAALSSLFFLGITLGRLVSGFVSIRIKTGTLIRTGEACVLCGVLLLLLPLPQWKLFLGICLVGIGCAPTFPSMLHRTPEVFGKDLSQAMMGVQMASAYLGSTFMPPLFGAAAGAFGLFFFPAFLLLLALLLVFCTERTTRRSVNTFA</sequence>
<dbReference type="SUPFAM" id="SSF103473">
    <property type="entry name" value="MFS general substrate transporter"/>
    <property type="match status" value="1"/>
</dbReference>
<evidence type="ECO:0000256" key="4">
    <source>
        <dbReference type="ARBA" id="ARBA00022692"/>
    </source>
</evidence>
<evidence type="ECO:0000259" key="8">
    <source>
        <dbReference type="PROSITE" id="PS50850"/>
    </source>
</evidence>
<accession>A0ABT1S3E9</accession>
<keyword evidence="3" id="KW-0813">Transport</keyword>
<evidence type="ECO:0000313" key="9">
    <source>
        <dbReference type="EMBL" id="MCQ4841478.1"/>
    </source>
</evidence>
<dbReference type="PANTHER" id="PTHR23514:SF3">
    <property type="entry name" value="BYPASS OF STOP CODON PROTEIN 6"/>
    <property type="match status" value="1"/>
</dbReference>
<evidence type="ECO:0000313" key="10">
    <source>
        <dbReference type="Proteomes" id="UP001524473"/>
    </source>
</evidence>
<dbReference type="PANTHER" id="PTHR23514">
    <property type="entry name" value="BYPASS OF STOP CODON PROTEIN 6"/>
    <property type="match status" value="1"/>
</dbReference>
<name>A0ABT1S3E9_9FIRM</name>
<feature type="transmembrane region" description="Helical" evidence="7">
    <location>
        <begin position="128"/>
        <end position="149"/>
    </location>
</feature>
<keyword evidence="4 7" id="KW-0812">Transmembrane</keyword>
<reference evidence="9 10" key="1">
    <citation type="submission" date="2022-06" db="EMBL/GenBank/DDBJ databases">
        <title>Isolation of gut microbiota from human fecal samples.</title>
        <authorList>
            <person name="Pamer E.G."/>
            <person name="Barat B."/>
            <person name="Waligurski E."/>
            <person name="Medina S."/>
            <person name="Paddock L."/>
            <person name="Mostad J."/>
        </authorList>
    </citation>
    <scope>NUCLEOTIDE SEQUENCE [LARGE SCALE GENOMIC DNA]</scope>
    <source>
        <strain evidence="9 10">DFI.9.73</strain>
    </source>
</reference>
<feature type="transmembrane region" description="Helical" evidence="7">
    <location>
        <begin position="34"/>
        <end position="54"/>
    </location>
</feature>
<keyword evidence="6 7" id="KW-0472">Membrane</keyword>
<organism evidence="9 10">
    <name type="scientific">Neglectibacter timonensis</name>
    <dbReference type="NCBI Taxonomy" id="1776382"/>
    <lineage>
        <taxon>Bacteria</taxon>
        <taxon>Bacillati</taxon>
        <taxon>Bacillota</taxon>
        <taxon>Clostridia</taxon>
        <taxon>Eubacteriales</taxon>
        <taxon>Oscillospiraceae</taxon>
        <taxon>Neglectibacter</taxon>
    </lineage>
</organism>
<dbReference type="InterPro" id="IPR020846">
    <property type="entry name" value="MFS_dom"/>
</dbReference>
<dbReference type="RefSeq" id="WP_256192343.1">
    <property type="nucleotide sequence ID" value="NZ_JANFZG010000053.1"/>
</dbReference>
<keyword evidence="10" id="KW-1185">Reference proteome</keyword>
<evidence type="ECO:0000256" key="3">
    <source>
        <dbReference type="ARBA" id="ARBA00022448"/>
    </source>
</evidence>
<feature type="transmembrane region" description="Helical" evidence="7">
    <location>
        <begin position="242"/>
        <end position="260"/>
    </location>
</feature>
<dbReference type="Gene3D" id="1.20.1250.20">
    <property type="entry name" value="MFS general substrate transporter like domains"/>
    <property type="match status" value="1"/>
</dbReference>
<dbReference type="InterPro" id="IPR036259">
    <property type="entry name" value="MFS_trans_sf"/>
</dbReference>
<protein>
    <submittedName>
        <fullName evidence="9">MFS transporter</fullName>
    </submittedName>
</protein>
<dbReference type="InterPro" id="IPR051788">
    <property type="entry name" value="MFS_Transporter"/>
</dbReference>
<dbReference type="EMBL" id="JANFZH010000051">
    <property type="protein sequence ID" value="MCQ4841478.1"/>
    <property type="molecule type" value="Genomic_DNA"/>
</dbReference>
<feature type="transmembrane region" description="Helical" evidence="7">
    <location>
        <begin position="352"/>
        <end position="375"/>
    </location>
</feature>
<evidence type="ECO:0000256" key="6">
    <source>
        <dbReference type="ARBA" id="ARBA00023136"/>
    </source>
</evidence>
<gene>
    <name evidence="9" type="ORF">NE695_16325</name>
</gene>
<feature type="transmembrane region" description="Helical" evidence="7">
    <location>
        <begin position="210"/>
        <end position="236"/>
    </location>
</feature>
<comment type="caution">
    <text evidence="9">The sequence shown here is derived from an EMBL/GenBank/DDBJ whole genome shotgun (WGS) entry which is preliminary data.</text>
</comment>
<evidence type="ECO:0000256" key="1">
    <source>
        <dbReference type="ARBA" id="ARBA00004651"/>
    </source>
</evidence>
<evidence type="ECO:0000256" key="5">
    <source>
        <dbReference type="ARBA" id="ARBA00022989"/>
    </source>
</evidence>
<feature type="domain" description="Major facilitator superfamily (MFS) profile" evidence="8">
    <location>
        <begin position="5"/>
        <end position="382"/>
    </location>
</feature>
<evidence type="ECO:0000256" key="2">
    <source>
        <dbReference type="ARBA" id="ARBA00008335"/>
    </source>
</evidence>